<organism evidence="1 2">
    <name type="scientific">Thermanaerothrix daxensis</name>
    <dbReference type="NCBI Taxonomy" id="869279"/>
    <lineage>
        <taxon>Bacteria</taxon>
        <taxon>Bacillati</taxon>
        <taxon>Chloroflexota</taxon>
        <taxon>Anaerolineae</taxon>
        <taxon>Anaerolineales</taxon>
        <taxon>Anaerolineaceae</taxon>
        <taxon>Thermanaerothrix</taxon>
    </lineage>
</organism>
<dbReference type="Proteomes" id="UP000050544">
    <property type="component" value="Unassembled WGS sequence"/>
</dbReference>
<proteinExistence type="predicted"/>
<protein>
    <submittedName>
        <fullName evidence="1">Uncharacterized protein</fullName>
    </submittedName>
</protein>
<sequence>MAVGGIGVAVGWGVLVGKVNVDVAVGGEGLFPLCGGEVGIPIELGTRVRVGARVGVADGVGDGGTKSVWPG</sequence>
<accession>A0A0P6Y5F6</accession>
<evidence type="ECO:0000313" key="1">
    <source>
        <dbReference type="EMBL" id="KPL84663.1"/>
    </source>
</evidence>
<dbReference type="EMBL" id="LGKO01000002">
    <property type="protein sequence ID" value="KPL84663.1"/>
    <property type="molecule type" value="Genomic_DNA"/>
</dbReference>
<gene>
    <name evidence="1" type="ORF">SE15_06370</name>
</gene>
<reference evidence="1 2" key="1">
    <citation type="submission" date="2015-07" db="EMBL/GenBank/DDBJ databases">
        <title>Whole genome sequence of Thermanaerothrix daxensis DSM 23592.</title>
        <authorList>
            <person name="Hemp J."/>
            <person name="Ward L.M."/>
            <person name="Pace L.A."/>
            <person name="Fischer W.W."/>
        </authorList>
    </citation>
    <scope>NUCLEOTIDE SEQUENCE [LARGE SCALE GENOMIC DNA]</scope>
    <source>
        <strain evidence="1 2">GNS-1</strain>
    </source>
</reference>
<name>A0A0P6Y5F6_9CHLR</name>
<comment type="caution">
    <text evidence="1">The sequence shown here is derived from an EMBL/GenBank/DDBJ whole genome shotgun (WGS) entry which is preliminary data.</text>
</comment>
<dbReference type="AlphaFoldDB" id="A0A0P6Y5F6"/>
<evidence type="ECO:0000313" key="2">
    <source>
        <dbReference type="Proteomes" id="UP000050544"/>
    </source>
</evidence>
<keyword evidence="2" id="KW-1185">Reference proteome</keyword>